<reference evidence="1" key="2">
    <citation type="journal article" date="2021" name="PeerJ">
        <title>Extensive microbial diversity within the chicken gut microbiome revealed by metagenomics and culture.</title>
        <authorList>
            <person name="Gilroy R."/>
            <person name="Ravi A."/>
            <person name="Getino M."/>
            <person name="Pursley I."/>
            <person name="Horton D.L."/>
            <person name="Alikhan N.F."/>
            <person name="Baker D."/>
            <person name="Gharbi K."/>
            <person name="Hall N."/>
            <person name="Watson M."/>
            <person name="Adriaenssens E.M."/>
            <person name="Foster-Nyarko E."/>
            <person name="Jarju S."/>
            <person name="Secka A."/>
            <person name="Antonio M."/>
            <person name="Oren A."/>
            <person name="Chaudhuri R.R."/>
            <person name="La Ragione R."/>
            <person name="Hildebrand F."/>
            <person name="Pallen M.J."/>
        </authorList>
    </citation>
    <scope>NUCLEOTIDE SEQUENCE</scope>
    <source>
        <strain evidence="1">ChiSjej5B23-6657</strain>
    </source>
</reference>
<dbReference type="Pfam" id="PF08876">
    <property type="entry name" value="DUF1836"/>
    <property type="match status" value="1"/>
</dbReference>
<dbReference type="EMBL" id="DVHM01000082">
    <property type="protein sequence ID" value="HIR70641.1"/>
    <property type="molecule type" value="Genomic_DNA"/>
</dbReference>
<comment type="caution">
    <text evidence="1">The sequence shown here is derived from an EMBL/GenBank/DDBJ whole genome shotgun (WGS) entry which is preliminary data.</text>
</comment>
<evidence type="ECO:0000313" key="1">
    <source>
        <dbReference type="EMBL" id="HIR70641.1"/>
    </source>
</evidence>
<dbReference type="PANTHER" id="PTHR40056:SF1">
    <property type="entry name" value="DUF1836 DOMAIN-CONTAINING PROTEIN"/>
    <property type="match status" value="1"/>
</dbReference>
<protein>
    <submittedName>
        <fullName evidence="1">DUF1836 domain-containing protein</fullName>
    </submittedName>
</protein>
<dbReference type="Proteomes" id="UP000823912">
    <property type="component" value="Unassembled WGS sequence"/>
</dbReference>
<dbReference type="AlphaFoldDB" id="A0A9D1E9V3"/>
<proteinExistence type="predicted"/>
<sequence length="194" mass="22856">MHSESRQLLNELLKTYSRLDYVKPEDIPDIDLYVDQVTTFIDSHLESVKRSPEDKLLTKTMINNYTKNHVLPSPDKKKYSRDHLLMLIYIYYFKSFLSIKDIQTLLKPITEKYFGKDTDTSFFDIYKELVEMGQAESRNLFKDILSKYSASQKTFADAPEEDREALQSFAFICLLSFDVYVKKLLIEKFIDLTV</sequence>
<evidence type="ECO:0000313" key="2">
    <source>
        <dbReference type="Proteomes" id="UP000823912"/>
    </source>
</evidence>
<reference evidence="1" key="1">
    <citation type="submission" date="2020-10" db="EMBL/GenBank/DDBJ databases">
        <authorList>
            <person name="Gilroy R."/>
        </authorList>
    </citation>
    <scope>NUCLEOTIDE SEQUENCE</scope>
    <source>
        <strain evidence="1">ChiSjej5B23-6657</strain>
    </source>
</reference>
<name>A0A9D1E9V3_9FIRM</name>
<dbReference type="InterPro" id="IPR014975">
    <property type="entry name" value="DUF1836"/>
</dbReference>
<accession>A0A9D1E9V3</accession>
<dbReference type="PANTHER" id="PTHR40056">
    <property type="entry name" value="HYPOTHETICAL CYTOSOLIC PROTEIN"/>
    <property type="match status" value="1"/>
</dbReference>
<organism evidence="1 2">
    <name type="scientific">Candidatus Pullilachnospira gallistercoris</name>
    <dbReference type="NCBI Taxonomy" id="2840911"/>
    <lineage>
        <taxon>Bacteria</taxon>
        <taxon>Bacillati</taxon>
        <taxon>Bacillota</taxon>
        <taxon>Clostridia</taxon>
        <taxon>Lachnospirales</taxon>
        <taxon>Lachnospiraceae</taxon>
        <taxon>Lachnospiraceae incertae sedis</taxon>
        <taxon>Candidatus Pullilachnospira</taxon>
    </lineage>
</organism>
<gene>
    <name evidence="1" type="ORF">IAA55_05105</name>
</gene>